<protein>
    <recommendedName>
        <fullName evidence="7">MFS general substrate transporter</fullName>
    </recommendedName>
</protein>
<dbReference type="InterPro" id="IPR011701">
    <property type="entry name" value="MFS"/>
</dbReference>
<evidence type="ECO:0000313" key="5">
    <source>
        <dbReference type="EMBL" id="WPG97236.1"/>
    </source>
</evidence>
<reference evidence="5 6" key="1">
    <citation type="submission" date="2023-11" db="EMBL/GenBank/DDBJ databases">
        <title>An acidophilic fungus is an integral part of prey digestion in a carnivorous sundew plant.</title>
        <authorList>
            <person name="Tsai I.J."/>
        </authorList>
    </citation>
    <scope>NUCLEOTIDE SEQUENCE [LARGE SCALE GENOMIC DNA]</scope>
    <source>
        <strain evidence="5">169a</strain>
    </source>
</reference>
<feature type="transmembrane region" description="Helical" evidence="4">
    <location>
        <begin position="170"/>
        <end position="199"/>
    </location>
</feature>
<keyword evidence="4" id="KW-0472">Membrane</keyword>
<dbReference type="PANTHER" id="PTHR11360:SF319">
    <property type="entry name" value="MAJOR FACILITATOR SUPERFAMILY (MFS) PROFILE DOMAIN-CONTAINING PROTEIN"/>
    <property type="match status" value="1"/>
</dbReference>
<keyword evidence="4" id="KW-0812">Transmembrane</keyword>
<keyword evidence="6" id="KW-1185">Reference proteome</keyword>
<gene>
    <name evidence="5" type="ORF">R9X50_00000800</name>
</gene>
<dbReference type="EMBL" id="CP138580">
    <property type="protein sequence ID" value="WPG97236.1"/>
    <property type="molecule type" value="Genomic_DNA"/>
</dbReference>
<evidence type="ECO:0008006" key="7">
    <source>
        <dbReference type="Google" id="ProtNLM"/>
    </source>
</evidence>
<keyword evidence="4" id="KW-1133">Transmembrane helix</keyword>
<name>A0AAQ3LWD3_9PEZI</name>
<dbReference type="Proteomes" id="UP001303373">
    <property type="component" value="Chromosome 1"/>
</dbReference>
<evidence type="ECO:0000256" key="1">
    <source>
        <dbReference type="ARBA" id="ARBA00004141"/>
    </source>
</evidence>
<comment type="subcellular location">
    <subcellularLocation>
        <location evidence="1">Membrane</location>
        <topology evidence="1">Multi-pass membrane protein</topology>
    </subcellularLocation>
</comment>
<comment type="similarity">
    <text evidence="2">Belongs to the major facilitator superfamily. Monocarboxylate porter (TC 2.A.1.13) family.</text>
</comment>
<dbReference type="Gene3D" id="1.20.1250.20">
    <property type="entry name" value="MFS general substrate transporter like domains"/>
    <property type="match status" value="1"/>
</dbReference>
<evidence type="ECO:0000256" key="4">
    <source>
        <dbReference type="SAM" id="Phobius"/>
    </source>
</evidence>
<feature type="compositionally biased region" description="Polar residues" evidence="3">
    <location>
        <begin position="1"/>
        <end position="18"/>
    </location>
</feature>
<proteinExistence type="inferred from homology"/>
<evidence type="ECO:0000313" key="6">
    <source>
        <dbReference type="Proteomes" id="UP001303373"/>
    </source>
</evidence>
<feature type="transmembrane region" description="Helical" evidence="4">
    <location>
        <begin position="42"/>
        <end position="63"/>
    </location>
</feature>
<dbReference type="GO" id="GO:0022857">
    <property type="term" value="F:transmembrane transporter activity"/>
    <property type="evidence" value="ECO:0007669"/>
    <property type="project" value="InterPro"/>
</dbReference>
<dbReference type="InterPro" id="IPR036259">
    <property type="entry name" value="MFS_trans_sf"/>
</dbReference>
<evidence type="ECO:0000256" key="3">
    <source>
        <dbReference type="SAM" id="MobiDB-lite"/>
    </source>
</evidence>
<feature type="region of interest" description="Disordered" evidence="3">
    <location>
        <begin position="1"/>
        <end position="36"/>
    </location>
</feature>
<dbReference type="Pfam" id="PF07690">
    <property type="entry name" value="MFS_1"/>
    <property type="match status" value="1"/>
</dbReference>
<sequence>MSSINQSPISPRAQGQSSKEPDYETEKLTPDMNQAPDGGGRAWLVAAGASTIFFGCLGFSNSFGAFEEYRLTHQLYDHSPSEIAWIGSLSGFLQFAVEFVGGPCLDRFEAWVIRPDSIAYVVTMMLLSICTVYWHFLLVQGILMGLVMDFLHFPAFGSVAHCFDKKRAAAFGVVVLPIVISKMLNDSSLGFACTVRILVFRRKKSSFFVGSAFKDPKDVLVIVALFFASLGLFSPLFYLPTYAHSCGMSSTLAGYLLGILNAA</sequence>
<dbReference type="InterPro" id="IPR050327">
    <property type="entry name" value="Proton-linked_MCT"/>
</dbReference>
<evidence type="ECO:0000256" key="2">
    <source>
        <dbReference type="ARBA" id="ARBA00006727"/>
    </source>
</evidence>
<dbReference type="GO" id="GO:0016020">
    <property type="term" value="C:membrane"/>
    <property type="evidence" value="ECO:0007669"/>
    <property type="project" value="UniProtKB-SubCell"/>
</dbReference>
<feature type="transmembrane region" description="Helical" evidence="4">
    <location>
        <begin position="219"/>
        <end position="239"/>
    </location>
</feature>
<dbReference type="PANTHER" id="PTHR11360">
    <property type="entry name" value="MONOCARBOXYLATE TRANSPORTER"/>
    <property type="match status" value="1"/>
</dbReference>
<dbReference type="SUPFAM" id="SSF103473">
    <property type="entry name" value="MFS general substrate transporter"/>
    <property type="match status" value="1"/>
</dbReference>
<organism evidence="5 6">
    <name type="scientific">Acrodontium crateriforme</name>
    <dbReference type="NCBI Taxonomy" id="150365"/>
    <lineage>
        <taxon>Eukaryota</taxon>
        <taxon>Fungi</taxon>
        <taxon>Dikarya</taxon>
        <taxon>Ascomycota</taxon>
        <taxon>Pezizomycotina</taxon>
        <taxon>Dothideomycetes</taxon>
        <taxon>Dothideomycetidae</taxon>
        <taxon>Mycosphaerellales</taxon>
        <taxon>Teratosphaeriaceae</taxon>
        <taxon>Acrodontium</taxon>
    </lineage>
</organism>
<dbReference type="AlphaFoldDB" id="A0AAQ3LWD3"/>
<feature type="compositionally biased region" description="Basic and acidic residues" evidence="3">
    <location>
        <begin position="19"/>
        <end position="29"/>
    </location>
</feature>
<accession>A0AAQ3LWD3</accession>